<evidence type="ECO:0000313" key="1">
    <source>
        <dbReference type="EMBL" id="RUT79406.1"/>
    </source>
</evidence>
<dbReference type="InterPro" id="IPR004027">
    <property type="entry name" value="SEC_C_motif"/>
</dbReference>
<dbReference type="RefSeq" id="WP_127342699.1">
    <property type="nucleotide sequence ID" value="NZ_RJJX01000003.1"/>
</dbReference>
<reference evidence="1 2" key="1">
    <citation type="submission" date="2018-11" db="EMBL/GenBank/DDBJ databases">
        <title>Parancylomarina longa gen. nov., sp. nov., isolated from sediments of southern Okinawa.</title>
        <authorList>
            <person name="Fu T."/>
        </authorList>
    </citation>
    <scope>NUCLEOTIDE SEQUENCE [LARGE SCALE GENOMIC DNA]</scope>
    <source>
        <strain evidence="1 2">T3-2 S1-C</strain>
    </source>
</reference>
<evidence type="ECO:0000313" key="2">
    <source>
        <dbReference type="Proteomes" id="UP000282985"/>
    </source>
</evidence>
<name>A0A434AXX7_9BACT</name>
<keyword evidence="2" id="KW-1185">Reference proteome</keyword>
<protein>
    <recommendedName>
        <fullName evidence="3">SEC-C domain-containing protein</fullName>
    </recommendedName>
</protein>
<dbReference type="AlphaFoldDB" id="A0A434AXX7"/>
<gene>
    <name evidence="1" type="ORF">DLK05_04085</name>
</gene>
<dbReference type="SUPFAM" id="SSF103642">
    <property type="entry name" value="Sec-C motif"/>
    <property type="match status" value="1"/>
</dbReference>
<comment type="caution">
    <text evidence="1">The sequence shown here is derived from an EMBL/GenBank/DDBJ whole genome shotgun (WGS) entry which is preliminary data.</text>
</comment>
<dbReference type="Pfam" id="PF02810">
    <property type="entry name" value="SEC-C"/>
    <property type="match status" value="1"/>
</dbReference>
<dbReference type="Proteomes" id="UP000282985">
    <property type="component" value="Unassembled WGS sequence"/>
</dbReference>
<dbReference type="EMBL" id="RJJX01000003">
    <property type="protein sequence ID" value="RUT79406.1"/>
    <property type="molecule type" value="Genomic_DNA"/>
</dbReference>
<proteinExistence type="predicted"/>
<evidence type="ECO:0008006" key="3">
    <source>
        <dbReference type="Google" id="ProtNLM"/>
    </source>
</evidence>
<dbReference type="OrthoDB" id="21421at2"/>
<sequence length="88" mass="10653">MKRLLNRFLKLMDSKEEEKFYYIRVERNDKCYCDSGKKYKSCHFPEHQKKSKLAVKKINELTGEQSIKILSVKRLRKEHYRVKSNLIG</sequence>
<organism evidence="1 2">
    <name type="scientific">Ancylomarina longa</name>
    <dbReference type="NCBI Taxonomy" id="2487017"/>
    <lineage>
        <taxon>Bacteria</taxon>
        <taxon>Pseudomonadati</taxon>
        <taxon>Bacteroidota</taxon>
        <taxon>Bacteroidia</taxon>
        <taxon>Marinilabiliales</taxon>
        <taxon>Marinifilaceae</taxon>
        <taxon>Ancylomarina</taxon>
    </lineage>
</organism>
<dbReference type="Gene3D" id="3.10.450.50">
    <property type="match status" value="1"/>
</dbReference>
<accession>A0A434AXX7</accession>